<accession>A0A2U2JC98</accession>
<name>A0A2U2JC98_9FLAO</name>
<comment type="caution">
    <text evidence="1">The sequence shown here is derived from an EMBL/GenBank/DDBJ whole genome shotgun (WGS) entry which is preliminary data.</text>
</comment>
<keyword evidence="2" id="KW-1185">Reference proteome</keyword>
<gene>
    <name evidence="1" type="ORF">DIS07_05740</name>
</gene>
<evidence type="ECO:0000313" key="1">
    <source>
        <dbReference type="EMBL" id="PWG05942.1"/>
    </source>
</evidence>
<dbReference type="Proteomes" id="UP000245670">
    <property type="component" value="Unassembled WGS sequence"/>
</dbReference>
<evidence type="ECO:0000313" key="2">
    <source>
        <dbReference type="Proteomes" id="UP000245670"/>
    </source>
</evidence>
<proteinExistence type="predicted"/>
<dbReference type="AlphaFoldDB" id="A0A2U2JC98"/>
<dbReference type="EMBL" id="QFFG01000002">
    <property type="protein sequence ID" value="PWG05942.1"/>
    <property type="molecule type" value="Genomic_DNA"/>
</dbReference>
<dbReference type="OrthoDB" id="704518at2"/>
<reference evidence="1 2" key="1">
    <citation type="submission" date="2018-05" db="EMBL/GenBank/DDBJ databases">
        <title>Polaribacter aquimarinus sp. nov., isolated from sediment in a sediment of sea.</title>
        <authorList>
            <person name="Lu D."/>
        </authorList>
    </citation>
    <scope>NUCLEOTIDE SEQUENCE [LARGE SCALE GENOMIC DNA]</scope>
    <source>
        <strain evidence="1 2">ZY113</strain>
    </source>
</reference>
<sequence>MKKIVLTFTLFFQLTITFCQENEKFVIIKNTKNWSKEIIKFPIDWVPELAVKGFEELLFSPKWKDKKSDEFWSLVMSWNIKSKSRFSKKKIAYYFKSYFDGLMEPNHWAKEFPKPKVTFKRSSKRKLSGNMTFFDGFHTGKILTVNIEVEQYLCKKSNNVFIIFRISPKAQNHSIWKSLYQLKLRTNFCK</sequence>
<organism evidence="1 2">
    <name type="scientific">Polaribacter aquimarinus</name>
    <dbReference type="NCBI Taxonomy" id="2100726"/>
    <lineage>
        <taxon>Bacteria</taxon>
        <taxon>Pseudomonadati</taxon>
        <taxon>Bacteroidota</taxon>
        <taxon>Flavobacteriia</taxon>
        <taxon>Flavobacteriales</taxon>
        <taxon>Flavobacteriaceae</taxon>
    </lineage>
</organism>
<protein>
    <submittedName>
        <fullName evidence="1">Uncharacterized protein</fullName>
    </submittedName>
</protein>
<dbReference type="RefSeq" id="WP_109404274.1">
    <property type="nucleotide sequence ID" value="NZ_QFFG01000002.1"/>
</dbReference>